<gene>
    <name evidence="2" type="ORF">CEX98_14310</name>
</gene>
<evidence type="ECO:0000256" key="1">
    <source>
        <dbReference type="SAM" id="SignalP"/>
    </source>
</evidence>
<reference evidence="3" key="1">
    <citation type="journal article" date="2019" name="Genome Announc.">
        <title>Draft Genome Sequence of Pseudoalteromonas piscicida Strain 36Y ROTHPW, an Hypersaline Seawater Isolate from the South Coast of Sonora, Mexico.</title>
        <authorList>
            <person name="Sanchez-Diaz R."/>
            <person name="Molina-Garza Z.J."/>
            <person name="Cruz-Suarez L.E."/>
            <person name="Selvin J."/>
            <person name="Kiran G.S."/>
            <person name="Ibarra-Gamez J.C."/>
            <person name="Gomez-Gil B."/>
            <person name="Galaviz-Silva L."/>
        </authorList>
    </citation>
    <scope>NUCLEOTIDE SEQUENCE [LARGE SCALE GENOMIC DNA]</scope>
    <source>
        <strain evidence="3">36Y_RITHPW</strain>
    </source>
</reference>
<feature type="signal peptide" evidence="1">
    <location>
        <begin position="1"/>
        <end position="22"/>
    </location>
</feature>
<protein>
    <submittedName>
        <fullName evidence="2">Uncharacterized protein</fullName>
    </submittedName>
</protein>
<dbReference type="AlphaFoldDB" id="A0A2A5JNR0"/>
<proteinExistence type="predicted"/>
<dbReference type="Proteomes" id="UP000228621">
    <property type="component" value="Unassembled WGS sequence"/>
</dbReference>
<organism evidence="2 3">
    <name type="scientific">Pseudoalteromonas piscicida</name>
    <dbReference type="NCBI Taxonomy" id="43662"/>
    <lineage>
        <taxon>Bacteria</taxon>
        <taxon>Pseudomonadati</taxon>
        <taxon>Pseudomonadota</taxon>
        <taxon>Gammaproteobacteria</taxon>
        <taxon>Alteromonadales</taxon>
        <taxon>Pseudoalteromonadaceae</taxon>
        <taxon>Pseudoalteromonas</taxon>
    </lineage>
</organism>
<comment type="caution">
    <text evidence="2">The sequence shown here is derived from an EMBL/GenBank/DDBJ whole genome shotgun (WGS) entry which is preliminary data.</text>
</comment>
<dbReference type="RefSeq" id="WP_099642743.1">
    <property type="nucleotide sequence ID" value="NZ_NKHF01000065.1"/>
</dbReference>
<name>A0A2A5JNR0_PSEO7</name>
<feature type="chain" id="PRO_5012856789" evidence="1">
    <location>
        <begin position="23"/>
        <end position="174"/>
    </location>
</feature>
<accession>A0A2A5JNR0</accession>
<evidence type="ECO:0000313" key="2">
    <source>
        <dbReference type="EMBL" id="PCK31048.1"/>
    </source>
</evidence>
<evidence type="ECO:0000313" key="3">
    <source>
        <dbReference type="Proteomes" id="UP000228621"/>
    </source>
</evidence>
<dbReference type="EMBL" id="NKHF01000065">
    <property type="protein sequence ID" value="PCK31048.1"/>
    <property type="molecule type" value="Genomic_DNA"/>
</dbReference>
<keyword evidence="1" id="KW-0732">Signal</keyword>
<sequence length="174" mass="19585">MMNIRQKIVFCLTFLSFGCASIGGVQSQSIVARGIEELSSYDGQSKDINEIRVDGLPLFIALSLNGINETSLREYEHKGGEYDFPGYLLNALCERGRFEEALYFIYEKKVNVSSPKLNGNKGSCLLTAINKQNSKAFEKFLVVARASSNSKKFDEEVILFLEDRIQTLRSFTNE</sequence>
<keyword evidence="3" id="KW-1185">Reference proteome</keyword>
<dbReference type="PROSITE" id="PS51257">
    <property type="entry name" value="PROKAR_LIPOPROTEIN"/>
    <property type="match status" value="1"/>
</dbReference>